<dbReference type="Proteomes" id="UP000179034">
    <property type="component" value="Unassembled WGS sequence"/>
</dbReference>
<dbReference type="PROSITE" id="PS51296">
    <property type="entry name" value="RIESKE"/>
    <property type="match status" value="1"/>
</dbReference>
<dbReference type="InterPro" id="IPR017941">
    <property type="entry name" value="Rieske_2Fe-2S"/>
</dbReference>
<dbReference type="Gene3D" id="2.102.10.10">
    <property type="entry name" value="Rieske [2Fe-2S] iron-sulphur domain"/>
    <property type="match status" value="1"/>
</dbReference>
<organism evidence="6 7">
    <name type="scientific">Candidatus Glassbacteria bacterium RBG_16_58_8</name>
    <dbReference type="NCBI Taxonomy" id="1817866"/>
    <lineage>
        <taxon>Bacteria</taxon>
        <taxon>Candidatus Glassiibacteriota</taxon>
    </lineage>
</organism>
<evidence type="ECO:0000256" key="4">
    <source>
        <dbReference type="ARBA" id="ARBA00023014"/>
    </source>
</evidence>
<gene>
    <name evidence="6" type="ORF">A2Z06_03995</name>
</gene>
<keyword evidence="4" id="KW-0411">Iron-sulfur</keyword>
<sequence>MIDNGFIDVAGIDEIPDGSLKIFEVNDIPIAVGRQGDKFYAVSAVCTHANRLLEESPLYDGEIECPHHGARFDVTSGEARQMPAVMPLKAYSTRVDSGRLFIRIG</sequence>
<proteinExistence type="predicted"/>
<dbReference type="GO" id="GO:0051537">
    <property type="term" value="F:2 iron, 2 sulfur cluster binding"/>
    <property type="evidence" value="ECO:0007669"/>
    <property type="project" value="UniProtKB-KW"/>
</dbReference>
<dbReference type="PANTHER" id="PTHR21496:SF23">
    <property type="entry name" value="3-PHENYLPROPIONATE_CINNAMIC ACID DIOXYGENASE FERREDOXIN SUBUNIT"/>
    <property type="match status" value="1"/>
</dbReference>
<name>A0A1F5YC53_9BACT</name>
<dbReference type="GO" id="GO:0046872">
    <property type="term" value="F:metal ion binding"/>
    <property type="evidence" value="ECO:0007669"/>
    <property type="project" value="UniProtKB-KW"/>
</dbReference>
<keyword evidence="2" id="KW-0479">Metal-binding</keyword>
<dbReference type="SUPFAM" id="SSF50022">
    <property type="entry name" value="ISP domain"/>
    <property type="match status" value="1"/>
</dbReference>
<dbReference type="EMBL" id="MFIW01000059">
    <property type="protein sequence ID" value="OGF97757.1"/>
    <property type="molecule type" value="Genomic_DNA"/>
</dbReference>
<dbReference type="Pfam" id="PF00355">
    <property type="entry name" value="Rieske"/>
    <property type="match status" value="1"/>
</dbReference>
<evidence type="ECO:0000256" key="2">
    <source>
        <dbReference type="ARBA" id="ARBA00022723"/>
    </source>
</evidence>
<accession>A0A1F5YC53</accession>
<keyword evidence="1" id="KW-0001">2Fe-2S</keyword>
<feature type="domain" description="Rieske" evidence="5">
    <location>
        <begin position="7"/>
        <end position="102"/>
    </location>
</feature>
<evidence type="ECO:0000313" key="6">
    <source>
        <dbReference type="EMBL" id="OGF97757.1"/>
    </source>
</evidence>
<dbReference type="CDD" id="cd03528">
    <property type="entry name" value="Rieske_RO_ferredoxin"/>
    <property type="match status" value="1"/>
</dbReference>
<reference evidence="6 7" key="1">
    <citation type="journal article" date="2016" name="Nat. Commun.">
        <title>Thousands of microbial genomes shed light on interconnected biogeochemical processes in an aquifer system.</title>
        <authorList>
            <person name="Anantharaman K."/>
            <person name="Brown C.T."/>
            <person name="Hug L.A."/>
            <person name="Sharon I."/>
            <person name="Castelle C.J."/>
            <person name="Probst A.J."/>
            <person name="Thomas B.C."/>
            <person name="Singh A."/>
            <person name="Wilkins M.J."/>
            <person name="Karaoz U."/>
            <person name="Brodie E.L."/>
            <person name="Williams K.H."/>
            <person name="Hubbard S.S."/>
            <person name="Banfield J.F."/>
        </authorList>
    </citation>
    <scope>NUCLEOTIDE SEQUENCE [LARGE SCALE GENOMIC DNA]</scope>
</reference>
<evidence type="ECO:0000259" key="5">
    <source>
        <dbReference type="PROSITE" id="PS51296"/>
    </source>
</evidence>
<protein>
    <recommendedName>
        <fullName evidence="5">Rieske domain-containing protein</fullName>
    </recommendedName>
</protein>
<comment type="caution">
    <text evidence="6">The sequence shown here is derived from an EMBL/GenBank/DDBJ whole genome shotgun (WGS) entry which is preliminary data.</text>
</comment>
<evidence type="ECO:0000256" key="3">
    <source>
        <dbReference type="ARBA" id="ARBA00023004"/>
    </source>
</evidence>
<keyword evidence="3" id="KW-0408">Iron</keyword>
<evidence type="ECO:0000313" key="7">
    <source>
        <dbReference type="Proteomes" id="UP000179034"/>
    </source>
</evidence>
<dbReference type="AlphaFoldDB" id="A0A1F5YC53"/>
<dbReference type="PANTHER" id="PTHR21496">
    <property type="entry name" value="FERREDOXIN-RELATED"/>
    <property type="match status" value="1"/>
</dbReference>
<evidence type="ECO:0000256" key="1">
    <source>
        <dbReference type="ARBA" id="ARBA00022714"/>
    </source>
</evidence>
<dbReference type="InterPro" id="IPR036922">
    <property type="entry name" value="Rieske_2Fe-2S_sf"/>
</dbReference>